<dbReference type="GO" id="GO:0008495">
    <property type="term" value="F:protoheme IX farnesyltransferase activity"/>
    <property type="evidence" value="ECO:0007669"/>
    <property type="project" value="UniProtKB-UniRule"/>
</dbReference>
<dbReference type="UniPathway" id="UPA00834">
    <property type="reaction ID" value="UER00712"/>
</dbReference>
<comment type="miscellaneous">
    <text evidence="14">Carbon 2 of the heme B porphyrin ring is defined according to the Fischer nomenclature.</text>
</comment>
<feature type="transmembrane region" description="Helical" evidence="14">
    <location>
        <begin position="283"/>
        <end position="302"/>
    </location>
</feature>
<dbReference type="PANTHER" id="PTHR43448:SF7">
    <property type="entry name" value="4-HYDROXYBENZOATE SOLANESYLTRANSFERASE"/>
    <property type="match status" value="1"/>
</dbReference>
<dbReference type="NCBIfam" id="NF003349">
    <property type="entry name" value="PRK04375.1-2"/>
    <property type="match status" value="1"/>
</dbReference>
<keyword evidence="8 14" id="KW-0350">Heme biosynthesis</keyword>
<evidence type="ECO:0000313" key="15">
    <source>
        <dbReference type="EMBL" id="KIF52481.1"/>
    </source>
</evidence>
<dbReference type="PANTHER" id="PTHR43448">
    <property type="entry name" value="PROTOHEME IX FARNESYLTRANSFERASE, MITOCHONDRIAL"/>
    <property type="match status" value="1"/>
</dbReference>
<dbReference type="InterPro" id="IPR006369">
    <property type="entry name" value="Protohaem_IX_farnesylTrfase"/>
</dbReference>
<evidence type="ECO:0000256" key="11">
    <source>
        <dbReference type="ARBA" id="ARBA00040810"/>
    </source>
</evidence>
<dbReference type="HAMAP" id="MF_00154">
    <property type="entry name" value="CyoE_CtaB"/>
    <property type="match status" value="1"/>
</dbReference>
<dbReference type="Pfam" id="PF01040">
    <property type="entry name" value="UbiA"/>
    <property type="match status" value="1"/>
</dbReference>
<dbReference type="AlphaFoldDB" id="A0A0C1ZH36"/>
<dbReference type="InterPro" id="IPR030470">
    <property type="entry name" value="UbiA_prenylTrfase_CS"/>
</dbReference>
<feature type="transmembrane region" description="Helical" evidence="14">
    <location>
        <begin position="95"/>
        <end position="118"/>
    </location>
</feature>
<dbReference type="Proteomes" id="UP000031586">
    <property type="component" value="Unassembled WGS sequence"/>
</dbReference>
<comment type="similarity">
    <text evidence="14">Belongs to the UbiA prenyltransferase family. Protoheme IX farnesyltransferase subfamily.</text>
</comment>
<sequence length="304" mass="33476">MSKEIALPLESVKKKLGSTYLKLTKPKVVALMLITAIVGMSLAPVASFPWLQAAIGLIGIGLMAGSAAAFNHLIDRRIDARMARTHKRPLPSGDTNPLSVALFAVTLGVVGFVLLYALVNPLTAWMTFLSLLGYAVVYTMYLKRATPQNIVIAGIAGAMPPLLGWTAVTGELHAHAWLLVMIIFIWTPPHFWALAIHRVEDYRKVDIPMLPVTHGIEYTKTSILLYTVLLTLVCILPVLVGMVGSVYLFSSLLLNIGFMYHAWKLKFSPEQNSAMETFKFSIYHLLALFVALLADHYLGLIFSL</sequence>
<keyword evidence="7 14" id="KW-1133">Transmembrane helix</keyword>
<organism evidence="15 16">
    <name type="scientific">Vibrio owensii CAIM 1854 = LMG 25443</name>
    <dbReference type="NCBI Taxonomy" id="1229493"/>
    <lineage>
        <taxon>Bacteria</taxon>
        <taxon>Pseudomonadati</taxon>
        <taxon>Pseudomonadota</taxon>
        <taxon>Gammaproteobacteria</taxon>
        <taxon>Vibrionales</taxon>
        <taxon>Vibrionaceae</taxon>
        <taxon>Vibrio</taxon>
    </lineage>
</organism>
<gene>
    <name evidence="14" type="primary">cyoE</name>
    <name evidence="15" type="ORF">H735_15180</name>
</gene>
<dbReference type="PATRIC" id="fig|1229493.5.peg.2181"/>
<evidence type="ECO:0000256" key="13">
    <source>
        <dbReference type="ARBA" id="ARBA00047690"/>
    </source>
</evidence>
<feature type="transmembrane region" description="Helical" evidence="14">
    <location>
        <begin position="124"/>
        <end position="142"/>
    </location>
</feature>
<evidence type="ECO:0000256" key="4">
    <source>
        <dbReference type="ARBA" id="ARBA00022475"/>
    </source>
</evidence>
<comment type="catalytic activity">
    <reaction evidence="13 14">
        <text>heme b + (2E,6E)-farnesyl diphosphate + H2O = Fe(II)-heme o + diphosphate</text>
        <dbReference type="Rhea" id="RHEA:28070"/>
        <dbReference type="ChEBI" id="CHEBI:15377"/>
        <dbReference type="ChEBI" id="CHEBI:33019"/>
        <dbReference type="ChEBI" id="CHEBI:60344"/>
        <dbReference type="ChEBI" id="CHEBI:60530"/>
        <dbReference type="ChEBI" id="CHEBI:175763"/>
        <dbReference type="EC" id="2.5.1.141"/>
    </reaction>
</comment>
<keyword evidence="6 14" id="KW-0812">Transmembrane</keyword>
<dbReference type="GO" id="GO:0048034">
    <property type="term" value="P:heme O biosynthetic process"/>
    <property type="evidence" value="ECO:0007669"/>
    <property type="project" value="UniProtKB-UniRule"/>
</dbReference>
<keyword evidence="9 14" id="KW-0472">Membrane</keyword>
<feature type="transmembrane region" description="Helical" evidence="14">
    <location>
        <begin position="174"/>
        <end position="194"/>
    </location>
</feature>
<evidence type="ECO:0000256" key="14">
    <source>
        <dbReference type="HAMAP-Rule" id="MF_00154"/>
    </source>
</evidence>
<evidence type="ECO:0000256" key="7">
    <source>
        <dbReference type="ARBA" id="ARBA00022989"/>
    </source>
</evidence>
<comment type="pathway">
    <text evidence="2 14">Porphyrin-containing compound metabolism; heme O biosynthesis; heme O from protoheme: step 1/1.</text>
</comment>
<dbReference type="EC" id="2.5.1.141" evidence="3 14"/>
<evidence type="ECO:0000256" key="8">
    <source>
        <dbReference type="ARBA" id="ARBA00023133"/>
    </source>
</evidence>
<evidence type="ECO:0000256" key="2">
    <source>
        <dbReference type="ARBA" id="ARBA00004919"/>
    </source>
</evidence>
<keyword evidence="4 14" id="KW-1003">Cell membrane</keyword>
<dbReference type="InterPro" id="IPR000537">
    <property type="entry name" value="UbiA_prenyltransferase"/>
</dbReference>
<proteinExistence type="inferred from homology"/>
<protein>
    <recommendedName>
        <fullName evidence="11 14">Protoheme IX farnesyltransferase</fullName>
        <ecNumber evidence="3 14">2.5.1.141</ecNumber>
    </recommendedName>
    <alternativeName>
        <fullName evidence="12 14">Heme B farnesyltransferase</fullName>
    </alternativeName>
    <alternativeName>
        <fullName evidence="10 14">Heme O synthase</fullName>
    </alternativeName>
</protein>
<feature type="transmembrane region" description="Helical" evidence="14">
    <location>
        <begin position="149"/>
        <end position="168"/>
    </location>
</feature>
<comment type="subcellular location">
    <subcellularLocation>
        <location evidence="1 14">Cell membrane</location>
        <topology evidence="1 14">Multi-pass membrane protein</topology>
    </subcellularLocation>
</comment>
<feature type="transmembrane region" description="Helical" evidence="14">
    <location>
        <begin position="223"/>
        <end position="240"/>
    </location>
</feature>
<feature type="transmembrane region" description="Helical" evidence="14">
    <location>
        <begin position="53"/>
        <end position="74"/>
    </location>
</feature>
<evidence type="ECO:0000256" key="1">
    <source>
        <dbReference type="ARBA" id="ARBA00004651"/>
    </source>
</evidence>
<evidence type="ECO:0000256" key="12">
    <source>
        <dbReference type="ARBA" id="ARBA00042475"/>
    </source>
</evidence>
<dbReference type="InterPro" id="IPR044878">
    <property type="entry name" value="UbiA_sf"/>
</dbReference>
<feature type="transmembrane region" description="Helical" evidence="14">
    <location>
        <begin position="28"/>
        <end position="47"/>
    </location>
</feature>
<reference evidence="15 16" key="1">
    <citation type="submission" date="2014-07" db="EMBL/GenBank/DDBJ databases">
        <title>Unique and conserved regions in Vibrio harveyi and related species in comparison with the shrimp pathogen Vibrio harveyi CAIM 1792.</title>
        <authorList>
            <person name="Espinoza-Valles I."/>
            <person name="Vora G."/>
            <person name="Leekitcharoenphon P."/>
            <person name="Ussery D."/>
            <person name="Hoj L."/>
            <person name="Gomez-Gil B."/>
        </authorList>
    </citation>
    <scope>NUCLEOTIDE SEQUENCE [LARGE SCALE GENOMIC DNA]</scope>
    <source>
        <strain evidence="16">CAIM 1854 / LMG 25443</strain>
    </source>
</reference>
<evidence type="ECO:0000256" key="3">
    <source>
        <dbReference type="ARBA" id="ARBA00012292"/>
    </source>
</evidence>
<dbReference type="GO" id="GO:0005886">
    <property type="term" value="C:plasma membrane"/>
    <property type="evidence" value="ECO:0007669"/>
    <property type="project" value="UniProtKB-SubCell"/>
</dbReference>
<comment type="caution">
    <text evidence="15">The sequence shown here is derived from an EMBL/GenBank/DDBJ whole genome shotgun (WGS) entry which is preliminary data.</text>
</comment>
<dbReference type="FunFam" id="1.10.357.140:FF:000001">
    <property type="entry name" value="Protoheme IX farnesyltransferase"/>
    <property type="match status" value="1"/>
</dbReference>
<evidence type="ECO:0000256" key="10">
    <source>
        <dbReference type="ARBA" id="ARBA00030253"/>
    </source>
</evidence>
<evidence type="ECO:0000313" key="16">
    <source>
        <dbReference type="Proteomes" id="UP000031586"/>
    </source>
</evidence>
<dbReference type="Gene3D" id="1.10.357.140">
    <property type="entry name" value="UbiA prenyltransferase"/>
    <property type="match status" value="1"/>
</dbReference>
<dbReference type="EMBL" id="JPRD01000023">
    <property type="protein sequence ID" value="KIF52481.1"/>
    <property type="molecule type" value="Genomic_DNA"/>
</dbReference>
<dbReference type="CDD" id="cd13957">
    <property type="entry name" value="PT_UbiA_Cox10"/>
    <property type="match status" value="1"/>
</dbReference>
<evidence type="ECO:0000256" key="6">
    <source>
        <dbReference type="ARBA" id="ARBA00022692"/>
    </source>
</evidence>
<keyword evidence="5 14" id="KW-0808">Transferase</keyword>
<dbReference type="NCBIfam" id="TIGR01473">
    <property type="entry name" value="cyoE_ctaB"/>
    <property type="match status" value="1"/>
</dbReference>
<comment type="function">
    <text evidence="14">Converts heme B (protoheme IX) to heme O by substitution of the vinyl group on carbon 2 of heme B porphyrin ring with a hydroxyethyl farnesyl side group.</text>
</comment>
<accession>A0A0C1ZH36</accession>
<dbReference type="RefSeq" id="WP_020194810.1">
    <property type="nucleotide sequence ID" value="NZ_BAOH01000007.1"/>
</dbReference>
<evidence type="ECO:0000256" key="5">
    <source>
        <dbReference type="ARBA" id="ARBA00022679"/>
    </source>
</evidence>
<evidence type="ECO:0000256" key="9">
    <source>
        <dbReference type="ARBA" id="ARBA00023136"/>
    </source>
</evidence>
<name>A0A0C1ZH36_9VIBR</name>
<dbReference type="PROSITE" id="PS00943">
    <property type="entry name" value="UBIA"/>
    <property type="match status" value="1"/>
</dbReference>